<name>K6XQ75_9ALTE</name>
<evidence type="ECO:0000313" key="2">
    <source>
        <dbReference type="Proteomes" id="UP000006334"/>
    </source>
</evidence>
<accession>K6XQ75</accession>
<sequence>MLKKYEVSLLANEKYNIADLYPDVVEKIKLAMLELSTSENASWNPPKIN</sequence>
<proteinExistence type="predicted"/>
<keyword evidence="2" id="KW-1185">Reference proteome</keyword>
<reference evidence="1 2" key="1">
    <citation type="journal article" date="2017" name="Antonie Van Leeuwenhoek">
        <title>Rhizobium rhizosphaerae sp. nov., a novel species isolated from rice rhizosphere.</title>
        <authorList>
            <person name="Zhao J.J."/>
            <person name="Zhang J."/>
            <person name="Zhang R.J."/>
            <person name="Zhang C.W."/>
            <person name="Yin H.Q."/>
            <person name="Zhang X.X."/>
        </authorList>
    </citation>
    <scope>NUCLEOTIDE SEQUENCE [LARGE SCALE GENOMIC DNA]</scope>
    <source>
        <strain evidence="1 2">E3</strain>
    </source>
</reference>
<gene>
    <name evidence="1" type="ORF">GLIP_1165</name>
</gene>
<protein>
    <submittedName>
        <fullName evidence="1">Uncharacterized protein</fullName>
    </submittedName>
</protein>
<organism evidence="1 2">
    <name type="scientific">Aliiglaciecola lipolytica E3</name>
    <dbReference type="NCBI Taxonomy" id="1127673"/>
    <lineage>
        <taxon>Bacteria</taxon>
        <taxon>Pseudomonadati</taxon>
        <taxon>Pseudomonadota</taxon>
        <taxon>Gammaproteobacteria</taxon>
        <taxon>Alteromonadales</taxon>
        <taxon>Alteromonadaceae</taxon>
        <taxon>Aliiglaciecola</taxon>
    </lineage>
</organism>
<dbReference type="STRING" id="1127673.GLIP_1165"/>
<dbReference type="Proteomes" id="UP000006334">
    <property type="component" value="Unassembled WGS sequence"/>
</dbReference>
<comment type="caution">
    <text evidence="1">The sequence shown here is derived from an EMBL/GenBank/DDBJ whole genome shotgun (WGS) entry which is preliminary data.</text>
</comment>
<dbReference type="AlphaFoldDB" id="K6XQ75"/>
<dbReference type="EMBL" id="BAEN01000022">
    <property type="protein sequence ID" value="GAC13806.1"/>
    <property type="molecule type" value="Genomic_DNA"/>
</dbReference>
<evidence type="ECO:0000313" key="1">
    <source>
        <dbReference type="EMBL" id="GAC13806.1"/>
    </source>
</evidence>